<dbReference type="GO" id="GO:0004190">
    <property type="term" value="F:aspartic-type endopeptidase activity"/>
    <property type="evidence" value="ECO:0007669"/>
    <property type="project" value="UniProtKB-EC"/>
</dbReference>
<keyword evidence="4" id="KW-1185">Reference proteome</keyword>
<evidence type="ECO:0000256" key="1">
    <source>
        <dbReference type="SAM" id="Phobius"/>
    </source>
</evidence>
<protein>
    <submittedName>
        <fullName evidence="3">Prepilin peptidase CpaA</fullName>
        <ecNumber evidence="3">3.4.23.43</ecNumber>
    </submittedName>
</protein>
<dbReference type="EC" id="3.4.23.43" evidence="3"/>
<dbReference type="EMBL" id="JACICF010000002">
    <property type="protein sequence ID" value="MBB3764683.1"/>
    <property type="molecule type" value="Genomic_DNA"/>
</dbReference>
<dbReference type="Proteomes" id="UP000578569">
    <property type="component" value="Unassembled WGS sequence"/>
</dbReference>
<comment type="caution">
    <text evidence="3">The sequence shown here is derived from an EMBL/GenBank/DDBJ whole genome shotgun (WGS) entry which is preliminary data.</text>
</comment>
<feature type="transmembrane region" description="Helical" evidence="1">
    <location>
        <begin position="93"/>
        <end position="119"/>
    </location>
</feature>
<keyword evidence="1" id="KW-0472">Membrane</keyword>
<evidence type="ECO:0000259" key="2">
    <source>
        <dbReference type="Pfam" id="PF01478"/>
    </source>
</evidence>
<feature type="transmembrane region" description="Helical" evidence="1">
    <location>
        <begin position="32"/>
        <end position="50"/>
    </location>
</feature>
<keyword evidence="1" id="KW-0812">Transmembrane</keyword>
<organism evidence="3 4">
    <name type="scientific">Sphingomicrobium lutaoense</name>
    <dbReference type="NCBI Taxonomy" id="515949"/>
    <lineage>
        <taxon>Bacteria</taxon>
        <taxon>Pseudomonadati</taxon>
        <taxon>Pseudomonadota</taxon>
        <taxon>Alphaproteobacteria</taxon>
        <taxon>Sphingomonadales</taxon>
        <taxon>Sphingomonadaceae</taxon>
        <taxon>Sphingomicrobium</taxon>
    </lineage>
</organism>
<accession>A0A839Z4B0</accession>
<evidence type="ECO:0000313" key="3">
    <source>
        <dbReference type="EMBL" id="MBB3764683.1"/>
    </source>
</evidence>
<name>A0A839Z4B0_9SPHN</name>
<proteinExistence type="predicted"/>
<gene>
    <name evidence="3" type="ORF">FHS50_001745</name>
</gene>
<dbReference type="GO" id="GO:0016020">
    <property type="term" value="C:membrane"/>
    <property type="evidence" value="ECO:0007669"/>
    <property type="project" value="InterPro"/>
</dbReference>
<keyword evidence="3" id="KW-0378">Hydrolase</keyword>
<sequence length="149" mass="14995">MNFFADASPLILAGLFILLGAAALQDWVSGRISWWFAAGIALLCLGWATNEGELNALVTNSLVALGALLLTVVLFSIGAMGGGAAKLFSATAFAAGLGGILAFAAGTFIAGGLIALVALGWKRLGGRKGEARVPFGLAILAGAVTAQLY</sequence>
<dbReference type="RefSeq" id="WP_183934063.1">
    <property type="nucleotide sequence ID" value="NZ_JACICF010000002.1"/>
</dbReference>
<dbReference type="AlphaFoldDB" id="A0A839Z4B0"/>
<evidence type="ECO:0000313" key="4">
    <source>
        <dbReference type="Proteomes" id="UP000578569"/>
    </source>
</evidence>
<feature type="transmembrane region" description="Helical" evidence="1">
    <location>
        <begin position="62"/>
        <end position="81"/>
    </location>
</feature>
<dbReference type="Gene3D" id="1.20.120.1220">
    <property type="match status" value="1"/>
</dbReference>
<reference evidence="3 4" key="1">
    <citation type="submission" date="2020-08" db="EMBL/GenBank/DDBJ databases">
        <title>Genomic Encyclopedia of Type Strains, Phase IV (KMG-IV): sequencing the most valuable type-strain genomes for metagenomic binning, comparative biology and taxonomic classification.</title>
        <authorList>
            <person name="Goeker M."/>
        </authorList>
    </citation>
    <scope>NUCLEOTIDE SEQUENCE [LARGE SCALE GENOMIC DNA]</scope>
    <source>
        <strain evidence="3 4">DSM 24194</strain>
    </source>
</reference>
<keyword evidence="1" id="KW-1133">Transmembrane helix</keyword>
<dbReference type="Pfam" id="PF01478">
    <property type="entry name" value="Peptidase_A24"/>
    <property type="match status" value="1"/>
</dbReference>
<dbReference type="InterPro" id="IPR000045">
    <property type="entry name" value="Prepilin_IV_endopep_pep"/>
</dbReference>
<feature type="domain" description="Prepilin type IV endopeptidase peptidase" evidence="2">
    <location>
        <begin position="15"/>
        <end position="116"/>
    </location>
</feature>